<dbReference type="Proteomes" id="UP000682811">
    <property type="component" value="Unassembled WGS sequence"/>
</dbReference>
<comment type="caution">
    <text evidence="2">The sequence shown here is derived from an EMBL/GenBank/DDBJ whole genome shotgun (WGS) entry which is preliminary data.</text>
</comment>
<organism evidence="2 3">
    <name type="scientific">Paenibacillus azoreducens</name>
    <dbReference type="NCBI Taxonomy" id="116718"/>
    <lineage>
        <taxon>Bacteria</taxon>
        <taxon>Bacillati</taxon>
        <taxon>Bacillota</taxon>
        <taxon>Bacilli</taxon>
        <taxon>Bacillales</taxon>
        <taxon>Paenibacillaceae</taxon>
        <taxon>Paenibacillus</taxon>
    </lineage>
</organism>
<dbReference type="Pfam" id="PF12867">
    <property type="entry name" value="DinB_2"/>
    <property type="match status" value="1"/>
</dbReference>
<evidence type="ECO:0000259" key="1">
    <source>
        <dbReference type="Pfam" id="PF12867"/>
    </source>
</evidence>
<name>A0A920CT25_9BACL</name>
<protein>
    <recommendedName>
        <fullName evidence="1">DinB-like domain-containing protein</fullName>
    </recommendedName>
</protein>
<keyword evidence="3" id="KW-1185">Reference proteome</keyword>
<dbReference type="AlphaFoldDB" id="A0A920CT25"/>
<reference evidence="2 3" key="1">
    <citation type="submission" date="2021-03" db="EMBL/GenBank/DDBJ databases">
        <title>Antimicrobial resistance genes in bacteria isolated from Japanese honey, and their potential for conferring macrolide and lincosamide resistance in the American foulbrood pathogen Paenibacillus larvae.</title>
        <authorList>
            <person name="Okamoto M."/>
            <person name="Kumagai M."/>
            <person name="Kanamori H."/>
            <person name="Takamatsu D."/>
        </authorList>
    </citation>
    <scope>NUCLEOTIDE SEQUENCE [LARGE SCALE GENOMIC DNA]</scope>
    <source>
        <strain evidence="2 3">J34TS1</strain>
    </source>
</reference>
<proteinExistence type="predicted"/>
<dbReference type="InterPro" id="IPR024775">
    <property type="entry name" value="DinB-like"/>
</dbReference>
<dbReference type="EMBL" id="BORT01000016">
    <property type="protein sequence ID" value="GIO48774.1"/>
    <property type="molecule type" value="Genomic_DNA"/>
</dbReference>
<sequence>MISMDLEAQRAWSQSHKALNNIILKPQEHSQAIQLFLSLHAWLHSPAVGDTDKPTLENLAVEHLNETTFRKYPVTLPNTKNSIAWHLWHITRIEDMTMNILVADGQQVLYAGNWFDKMNTGFSHSGNEMSGEDIADLSSSIHFESLLAYRTAVGKQTRQIVSELAPGQFKEKVEPDRIKRLFDEHAITQDAIWLAEYWSKKTIAGLMLMPATRHIFLHLKKCVHIKDKLNKPLKNPLQS</sequence>
<feature type="domain" description="DinB-like" evidence="1">
    <location>
        <begin position="60"/>
        <end position="175"/>
    </location>
</feature>
<dbReference type="Gene3D" id="1.20.120.450">
    <property type="entry name" value="dinb family like domain"/>
    <property type="match status" value="1"/>
</dbReference>
<evidence type="ECO:0000313" key="3">
    <source>
        <dbReference type="Proteomes" id="UP000682811"/>
    </source>
</evidence>
<dbReference type="InterPro" id="IPR034660">
    <property type="entry name" value="DinB/YfiT-like"/>
</dbReference>
<dbReference type="SUPFAM" id="SSF109854">
    <property type="entry name" value="DinB/YfiT-like putative metalloenzymes"/>
    <property type="match status" value="1"/>
</dbReference>
<evidence type="ECO:0000313" key="2">
    <source>
        <dbReference type="EMBL" id="GIO48774.1"/>
    </source>
</evidence>
<accession>A0A920CT25</accession>
<gene>
    <name evidence="2" type="ORF">J34TS1_35390</name>
</gene>